<keyword evidence="6 11" id="KW-0732">Signal</keyword>
<gene>
    <name evidence="15" type="primary">LOC113788826</name>
</gene>
<feature type="signal peptide" evidence="11">
    <location>
        <begin position="1"/>
        <end position="25"/>
    </location>
</feature>
<keyword evidence="7 11" id="KW-1133">Transmembrane helix</keyword>
<dbReference type="GO" id="GO:0005230">
    <property type="term" value="F:extracellular ligand-gated monoatomic ion channel activity"/>
    <property type="evidence" value="ECO:0007669"/>
    <property type="project" value="InterPro"/>
</dbReference>
<dbReference type="Pfam" id="PF02932">
    <property type="entry name" value="Neur_chan_memb"/>
    <property type="match status" value="1"/>
</dbReference>
<dbReference type="SUPFAM" id="SSF63712">
    <property type="entry name" value="Nicotinic receptor ligand binding domain-like"/>
    <property type="match status" value="1"/>
</dbReference>
<feature type="transmembrane region" description="Helical" evidence="11">
    <location>
        <begin position="245"/>
        <end position="267"/>
    </location>
</feature>
<protein>
    <submittedName>
        <fullName evidence="15">Gamma-aminobutyric acid receptor subunit beta-like</fullName>
    </submittedName>
</protein>
<organism evidence="14 15">
    <name type="scientific">Dermatophagoides pteronyssinus</name>
    <name type="common">European house dust mite</name>
    <dbReference type="NCBI Taxonomy" id="6956"/>
    <lineage>
        <taxon>Eukaryota</taxon>
        <taxon>Metazoa</taxon>
        <taxon>Ecdysozoa</taxon>
        <taxon>Arthropoda</taxon>
        <taxon>Chelicerata</taxon>
        <taxon>Arachnida</taxon>
        <taxon>Acari</taxon>
        <taxon>Acariformes</taxon>
        <taxon>Sarcoptiformes</taxon>
        <taxon>Astigmata</taxon>
        <taxon>Psoroptidia</taxon>
        <taxon>Analgoidea</taxon>
        <taxon>Pyroglyphidae</taxon>
        <taxon>Dermatophagoidinae</taxon>
        <taxon>Dermatophagoides</taxon>
    </lineage>
</organism>
<dbReference type="InterPro" id="IPR018000">
    <property type="entry name" value="Neurotransmitter_ion_chnl_CS"/>
</dbReference>
<sequence length="417" mass="48802">MHSFQIQTIIIWSILSLNTIQICQCSSDVLKISEMVRNMVSRRHYNKDIRPDYGSGQPLIVNVRIAIHAIYDISDVNMDFTIDLHFRQYWRDSRLKFEPIGNVTRLFMGGDFYQLIWLPDTFFLNGKSFQTHKSTASTGSNTLIELDYNGSILYSTRMTVVASCPMDLSYFPADRQRCQLNFGSYGYTIDDIIYKWSSGEIILEDRNLATFTVSNLNNSHKIRHNDVGTFSHLILYIDIERSIGYYLYQTFIPAFLIVLISWIPFWLGHDDHVERVAIGVTTVLTITTLITSTMESLPKISYVKALDIYLFVCFIMVFLSLIEYAMVGYYEHSHRYRFIHRCLCLSNTNTAVVAGQSQQSTNQQQQQNILESRIFFDQQSSKIDYYSRWLFPIIFILFNTIYIWFMISVKEFYHHDI</sequence>
<keyword evidence="8 11" id="KW-0406">Ion transport</keyword>
<dbReference type="OrthoDB" id="8175758at2759"/>
<dbReference type="InParanoid" id="A0A6P6XKP2"/>
<dbReference type="Gene3D" id="2.70.170.10">
    <property type="entry name" value="Neurotransmitter-gated ion-channel ligand-binding domain"/>
    <property type="match status" value="1"/>
</dbReference>
<evidence type="ECO:0000256" key="8">
    <source>
        <dbReference type="ARBA" id="ARBA00023065"/>
    </source>
</evidence>
<keyword evidence="10 11" id="KW-0407">Ion channel</keyword>
<feature type="domain" description="Neurotransmitter-gated ion-channel transmembrane" evidence="13">
    <location>
        <begin position="250"/>
        <end position="367"/>
    </location>
</feature>
<keyword evidence="4" id="KW-1003">Cell membrane</keyword>
<accession>A0A6P6XKP2</accession>
<evidence type="ECO:0000259" key="12">
    <source>
        <dbReference type="Pfam" id="PF02931"/>
    </source>
</evidence>
<dbReference type="GO" id="GO:0099095">
    <property type="term" value="F:ligand-gated monoatomic anion channel activity"/>
    <property type="evidence" value="ECO:0007669"/>
    <property type="project" value="UniProtKB-ARBA"/>
</dbReference>
<evidence type="ECO:0000256" key="9">
    <source>
        <dbReference type="ARBA" id="ARBA00023136"/>
    </source>
</evidence>
<evidence type="ECO:0000256" key="6">
    <source>
        <dbReference type="ARBA" id="ARBA00022729"/>
    </source>
</evidence>
<keyword evidence="5 11" id="KW-0812">Transmembrane</keyword>
<evidence type="ECO:0000256" key="2">
    <source>
        <dbReference type="ARBA" id="ARBA00004236"/>
    </source>
</evidence>
<dbReference type="InterPro" id="IPR006029">
    <property type="entry name" value="Neurotrans-gated_channel_TM"/>
</dbReference>
<dbReference type="InterPro" id="IPR038050">
    <property type="entry name" value="Neuro_actylchol_rec"/>
</dbReference>
<dbReference type="InterPro" id="IPR006202">
    <property type="entry name" value="Neur_chan_lig-bd"/>
</dbReference>
<dbReference type="PRINTS" id="PR00253">
    <property type="entry name" value="GABAARECEPTR"/>
</dbReference>
<dbReference type="PRINTS" id="PR00252">
    <property type="entry name" value="NRIONCHANNEL"/>
</dbReference>
<feature type="transmembrane region" description="Helical" evidence="11">
    <location>
        <begin position="389"/>
        <end position="407"/>
    </location>
</feature>
<evidence type="ECO:0000313" key="15">
    <source>
        <dbReference type="RefSeq" id="XP_027194085.1"/>
    </source>
</evidence>
<dbReference type="KEGG" id="dpte:113788826"/>
<dbReference type="AlphaFoldDB" id="A0A6P6XKP2"/>
<evidence type="ECO:0000313" key="14">
    <source>
        <dbReference type="Proteomes" id="UP000515146"/>
    </source>
</evidence>
<feature type="transmembrane region" description="Helical" evidence="11">
    <location>
        <begin position="306"/>
        <end position="327"/>
    </location>
</feature>
<dbReference type="InterPro" id="IPR006201">
    <property type="entry name" value="Neur_channel"/>
</dbReference>
<dbReference type="CDD" id="cd19049">
    <property type="entry name" value="LGIC_TM_anion"/>
    <property type="match status" value="1"/>
</dbReference>
<dbReference type="PANTHER" id="PTHR18945">
    <property type="entry name" value="NEUROTRANSMITTER GATED ION CHANNEL"/>
    <property type="match status" value="1"/>
</dbReference>
<dbReference type="GO" id="GO:0005886">
    <property type="term" value="C:plasma membrane"/>
    <property type="evidence" value="ECO:0007669"/>
    <property type="project" value="UniProtKB-SubCell"/>
</dbReference>
<dbReference type="PROSITE" id="PS00236">
    <property type="entry name" value="NEUROTR_ION_CHANNEL"/>
    <property type="match status" value="1"/>
</dbReference>
<dbReference type="InterPro" id="IPR036734">
    <property type="entry name" value="Neur_chan_lig-bd_sf"/>
</dbReference>
<dbReference type="InterPro" id="IPR006028">
    <property type="entry name" value="GABAA/Glycine_rcpt"/>
</dbReference>
<evidence type="ECO:0000256" key="1">
    <source>
        <dbReference type="ARBA" id="ARBA00004141"/>
    </source>
</evidence>
<comment type="similarity">
    <text evidence="11">Belongs to the ligand-gated ion channel (TC 1.A.9) family.</text>
</comment>
<dbReference type="Proteomes" id="UP000515146">
    <property type="component" value="Unplaced"/>
</dbReference>
<dbReference type="OMA" id="ITITASC"/>
<feature type="transmembrane region" description="Helical" evidence="11">
    <location>
        <begin position="276"/>
        <end position="294"/>
    </location>
</feature>
<evidence type="ECO:0000256" key="10">
    <source>
        <dbReference type="ARBA" id="ARBA00023303"/>
    </source>
</evidence>
<comment type="subcellular location">
    <subcellularLocation>
        <location evidence="2">Cell membrane</location>
    </subcellularLocation>
    <subcellularLocation>
        <location evidence="1">Membrane</location>
        <topology evidence="1">Multi-pass membrane protein</topology>
    </subcellularLocation>
</comment>
<dbReference type="InterPro" id="IPR036719">
    <property type="entry name" value="Neuro-gated_channel_TM_sf"/>
</dbReference>
<dbReference type="Gene3D" id="1.20.58.390">
    <property type="entry name" value="Neurotransmitter-gated ion-channel transmembrane domain"/>
    <property type="match status" value="1"/>
</dbReference>
<proteinExistence type="inferred from homology"/>
<feature type="domain" description="Neurotransmitter-gated ion-channel ligand-binding" evidence="12">
    <location>
        <begin position="40"/>
        <end position="239"/>
    </location>
</feature>
<evidence type="ECO:0000256" key="11">
    <source>
        <dbReference type="RuleBase" id="RU000687"/>
    </source>
</evidence>
<dbReference type="GO" id="GO:0005254">
    <property type="term" value="F:chloride channel activity"/>
    <property type="evidence" value="ECO:0007669"/>
    <property type="project" value="UniProtKB-ARBA"/>
</dbReference>
<feature type="chain" id="PRO_5028516753" evidence="11">
    <location>
        <begin position="26"/>
        <end position="417"/>
    </location>
</feature>
<dbReference type="CDD" id="cd18990">
    <property type="entry name" value="LGIC_ECD_GABAAR"/>
    <property type="match status" value="1"/>
</dbReference>
<dbReference type="Pfam" id="PF02931">
    <property type="entry name" value="Neur_chan_LBD"/>
    <property type="match status" value="1"/>
</dbReference>
<evidence type="ECO:0000256" key="5">
    <source>
        <dbReference type="ARBA" id="ARBA00022692"/>
    </source>
</evidence>
<dbReference type="FunFam" id="2.70.170.10:FF:000045">
    <property type="entry name" value="Predicted protein"/>
    <property type="match status" value="1"/>
</dbReference>
<evidence type="ECO:0000259" key="13">
    <source>
        <dbReference type="Pfam" id="PF02932"/>
    </source>
</evidence>
<keyword evidence="14" id="KW-1185">Reference proteome</keyword>
<dbReference type="SUPFAM" id="SSF90112">
    <property type="entry name" value="Neurotransmitter-gated ion-channel transmembrane pore"/>
    <property type="match status" value="1"/>
</dbReference>
<evidence type="ECO:0000256" key="7">
    <source>
        <dbReference type="ARBA" id="ARBA00022989"/>
    </source>
</evidence>
<keyword evidence="9 11" id="KW-0472">Membrane</keyword>
<keyword evidence="3 11" id="KW-0813">Transport</keyword>
<reference evidence="15" key="1">
    <citation type="submission" date="2025-08" db="UniProtKB">
        <authorList>
            <consortium name="RefSeq"/>
        </authorList>
    </citation>
    <scope>IDENTIFICATION</scope>
    <source>
        <strain evidence="15">Airmid</strain>
    </source>
</reference>
<dbReference type="NCBIfam" id="TIGR00860">
    <property type="entry name" value="LIC"/>
    <property type="match status" value="1"/>
</dbReference>
<dbReference type="GO" id="GO:0004888">
    <property type="term" value="F:transmembrane signaling receptor activity"/>
    <property type="evidence" value="ECO:0007669"/>
    <property type="project" value="InterPro"/>
</dbReference>
<name>A0A6P6XKP2_DERPT</name>
<evidence type="ECO:0000256" key="3">
    <source>
        <dbReference type="ARBA" id="ARBA00022448"/>
    </source>
</evidence>
<dbReference type="RefSeq" id="XP_027194085.1">
    <property type="nucleotide sequence ID" value="XM_027338284.1"/>
</dbReference>
<evidence type="ECO:0000256" key="4">
    <source>
        <dbReference type="ARBA" id="ARBA00022475"/>
    </source>
</evidence>